<dbReference type="InterPro" id="IPR020472">
    <property type="entry name" value="WD40_PAC1"/>
</dbReference>
<dbReference type="InterPro" id="IPR001680">
    <property type="entry name" value="WD40_rpt"/>
</dbReference>
<keyword evidence="2" id="KW-0677">Repeat</keyword>
<keyword evidence="6" id="KW-1185">Reference proteome</keyword>
<feature type="coiled-coil region" evidence="4">
    <location>
        <begin position="75"/>
        <end position="132"/>
    </location>
</feature>
<comment type="caution">
    <text evidence="5">The sequence shown here is derived from an EMBL/GenBank/DDBJ whole genome shotgun (WGS) entry which is preliminary data.</text>
</comment>
<dbReference type="PROSITE" id="PS00678">
    <property type="entry name" value="WD_REPEATS_1"/>
    <property type="match status" value="2"/>
</dbReference>
<gene>
    <name evidence="5" type="ORF">RFI_29835</name>
</gene>
<evidence type="ECO:0000313" key="5">
    <source>
        <dbReference type="EMBL" id="ETO07555.1"/>
    </source>
</evidence>
<evidence type="ECO:0000256" key="4">
    <source>
        <dbReference type="SAM" id="Coils"/>
    </source>
</evidence>
<evidence type="ECO:0000256" key="2">
    <source>
        <dbReference type="ARBA" id="ARBA00022737"/>
    </source>
</evidence>
<organism evidence="5 6">
    <name type="scientific">Reticulomyxa filosa</name>
    <dbReference type="NCBI Taxonomy" id="46433"/>
    <lineage>
        <taxon>Eukaryota</taxon>
        <taxon>Sar</taxon>
        <taxon>Rhizaria</taxon>
        <taxon>Retaria</taxon>
        <taxon>Foraminifera</taxon>
        <taxon>Monothalamids</taxon>
        <taxon>Reticulomyxidae</taxon>
        <taxon>Reticulomyxa</taxon>
    </lineage>
</organism>
<dbReference type="PANTHER" id="PTHR19879:SF9">
    <property type="entry name" value="TRANSCRIPTION INITIATION FACTOR TFIID SUBUNIT 5"/>
    <property type="match status" value="1"/>
</dbReference>
<keyword evidence="1 3" id="KW-0853">WD repeat</keyword>
<dbReference type="PANTHER" id="PTHR19879">
    <property type="entry name" value="TRANSCRIPTION INITIATION FACTOR TFIID"/>
    <property type="match status" value="1"/>
</dbReference>
<feature type="repeat" description="WD" evidence="3">
    <location>
        <begin position="426"/>
        <end position="448"/>
    </location>
</feature>
<dbReference type="PROSITE" id="PS50082">
    <property type="entry name" value="WD_REPEATS_2"/>
    <property type="match status" value="2"/>
</dbReference>
<dbReference type="EMBL" id="ASPP01026054">
    <property type="protein sequence ID" value="ETO07555.1"/>
    <property type="molecule type" value="Genomic_DNA"/>
</dbReference>
<dbReference type="Gene3D" id="2.130.10.10">
    <property type="entry name" value="YVTN repeat-like/Quinoprotein amine dehydrogenase"/>
    <property type="match status" value="2"/>
</dbReference>
<name>X6M3F4_RETFI</name>
<dbReference type="InterPro" id="IPR036322">
    <property type="entry name" value="WD40_repeat_dom_sf"/>
</dbReference>
<dbReference type="PRINTS" id="PR00320">
    <property type="entry name" value="GPROTEINBRPT"/>
</dbReference>
<feature type="non-terminal residue" evidence="5">
    <location>
        <position position="1"/>
    </location>
</feature>
<feature type="repeat" description="WD" evidence="3">
    <location>
        <begin position="373"/>
        <end position="399"/>
    </location>
</feature>
<evidence type="ECO:0000256" key="3">
    <source>
        <dbReference type="PROSITE-ProRule" id="PRU00221"/>
    </source>
</evidence>
<keyword evidence="4" id="KW-0175">Coiled coil</keyword>
<dbReference type="SMART" id="SM00320">
    <property type="entry name" value="WD40"/>
    <property type="match status" value="5"/>
</dbReference>
<dbReference type="InterPro" id="IPR019775">
    <property type="entry name" value="WD40_repeat_CS"/>
</dbReference>
<evidence type="ECO:0000313" key="6">
    <source>
        <dbReference type="Proteomes" id="UP000023152"/>
    </source>
</evidence>
<dbReference type="AlphaFoldDB" id="X6M3F4"/>
<dbReference type="SUPFAM" id="SSF50978">
    <property type="entry name" value="WD40 repeat-like"/>
    <property type="match status" value="1"/>
</dbReference>
<evidence type="ECO:0000256" key="1">
    <source>
        <dbReference type="ARBA" id="ARBA00022574"/>
    </source>
</evidence>
<dbReference type="Pfam" id="PF00400">
    <property type="entry name" value="WD40"/>
    <property type="match status" value="3"/>
</dbReference>
<protein>
    <submittedName>
        <fullName evidence="5">Uncharacterized protein</fullName>
    </submittedName>
</protein>
<reference evidence="5 6" key="1">
    <citation type="journal article" date="2013" name="Curr. Biol.">
        <title>The Genome of the Foraminiferan Reticulomyxa filosa.</title>
        <authorList>
            <person name="Glockner G."/>
            <person name="Hulsmann N."/>
            <person name="Schleicher M."/>
            <person name="Noegel A.A."/>
            <person name="Eichinger L."/>
            <person name="Gallinger C."/>
            <person name="Pawlowski J."/>
            <person name="Sierra R."/>
            <person name="Euteneuer U."/>
            <person name="Pillet L."/>
            <person name="Moustafa A."/>
            <person name="Platzer M."/>
            <person name="Groth M."/>
            <person name="Szafranski K."/>
            <person name="Schliwa M."/>
        </authorList>
    </citation>
    <scope>NUCLEOTIDE SEQUENCE [LARGE SCALE GENOMIC DNA]</scope>
</reference>
<dbReference type="Proteomes" id="UP000023152">
    <property type="component" value="Unassembled WGS sequence"/>
</dbReference>
<proteinExistence type="predicted"/>
<dbReference type="InterPro" id="IPR015943">
    <property type="entry name" value="WD40/YVTN_repeat-like_dom_sf"/>
</dbReference>
<sequence length="492" mass="57060">VYFLKNQKQENYFFNISKDNNITDQFFFRLTEKKGHTNMNNLNDIKAESGKYTYLFSSFGCNFSGNEGELNEHLKQKLKRHLDVVLENMNILKNKNYVLQFNMFKNKIKGQQKNLKKDIEELKLNMNIISELEEIIKKKRSFTEINDEIITKIKDEVIAVIKDKEILKTEVDGKNDDATSLESIFKNVLILDSQKVTKLSSLYNEAVLFIDYLTLNTSELICSGSRDKKVFVCDLNKNIQLKAFNRHTHDISFVKFSSYHYNNYNCTVICSASQDKTIRFCDIKDDKEFQVFKESKWGINCIQFSPFNGGRYFCSGSHGKIIDLLDMETSKLLHSFNEHTNSIRIVEFSSLQSNSNNNVNSNINCVKYSRISDKNTILSGSSDKTIRVWDTRAKDEAKRFEGHMKDLTAVEYLLLVKNDINSANTICSSSYDKTIRLWDIQMNKELCAIQRHSPILCFQILPFKNKERNETSNEVNICYGLRKGETNILSLS</sequence>
<accession>X6M3F4</accession>